<evidence type="ECO:0000313" key="4">
    <source>
        <dbReference type="Proteomes" id="UP000017944"/>
    </source>
</evidence>
<evidence type="ECO:0000256" key="2">
    <source>
        <dbReference type="SAM" id="SignalP"/>
    </source>
</evidence>
<protein>
    <submittedName>
        <fullName evidence="3">Pili assembly protein pilp</fullName>
    </submittedName>
</protein>
<dbReference type="Proteomes" id="UP000017944">
    <property type="component" value="Unassembled WGS sequence"/>
</dbReference>
<comment type="caution">
    <text evidence="3">The sequence shown here is derived from an EMBL/GenBank/DDBJ whole genome shotgun (WGS) entry which is preliminary data.</text>
</comment>
<feature type="region of interest" description="Disordered" evidence="1">
    <location>
        <begin position="61"/>
        <end position="87"/>
    </location>
</feature>
<dbReference type="EMBL" id="AXUT01000094">
    <property type="protein sequence ID" value="ESU80601.1"/>
    <property type="molecule type" value="Genomic_DNA"/>
</dbReference>
<keyword evidence="2" id="KW-0732">Signal</keyword>
<dbReference type="AlphaFoldDB" id="A0A090NK43"/>
<dbReference type="PATRIC" id="fig|1401327.3.peg.1262"/>
<feature type="chain" id="PRO_5001860578" evidence="2">
    <location>
        <begin position="22"/>
        <end position="152"/>
    </location>
</feature>
<dbReference type="InterPro" id="IPR022753">
    <property type="entry name" value="T4SS_pilus_biogen_PilP"/>
</dbReference>
<sequence length="152" mass="16572">MSSKTKALLLSVLILPTTVAASTISNMQQNNRQLQVEQIQEETALYEAMLAREKVRHELRTLEQGEPAEPVHSQESSSAVTTDTPAPITGIPRLTEISGVHPQITARIQLPGGQTADVKEGQHIPGTTFRVEKITTDSVVLEQNGIRTTLQP</sequence>
<evidence type="ECO:0000313" key="3">
    <source>
        <dbReference type="EMBL" id="ESU80601.1"/>
    </source>
</evidence>
<dbReference type="RefSeq" id="WP_000095885.1">
    <property type="nucleotide sequence ID" value="NZ_AXUT01000094.1"/>
</dbReference>
<reference evidence="3 4" key="1">
    <citation type="submission" date="2013-10" db="EMBL/GenBank/DDBJ databases">
        <title>Draft genomes and the virulence plasmids of Sd1617 vaccine constructs: WRSd3 and WRSd5.</title>
        <authorList>
            <person name="Aksomboon Vongsawan A."/>
            <person name="Venkatesan M.M."/>
            <person name="Vaisvil B."/>
            <person name="Emel G."/>
            <person name="Kepatral V."/>
            <person name="Sethabutr O."/>
            <person name="Serichantalergs O."/>
            <person name="Mason C."/>
        </authorList>
    </citation>
    <scope>NUCLEOTIDE SEQUENCE [LARGE SCALE GENOMIC DNA]</scope>
    <source>
        <strain evidence="3 4">WRSd3</strain>
    </source>
</reference>
<organism evidence="3 4">
    <name type="scientific">Shigella dysenteriae WRSd3</name>
    <dbReference type="NCBI Taxonomy" id="1401327"/>
    <lineage>
        <taxon>Bacteria</taxon>
        <taxon>Pseudomonadati</taxon>
        <taxon>Pseudomonadota</taxon>
        <taxon>Gammaproteobacteria</taxon>
        <taxon>Enterobacterales</taxon>
        <taxon>Enterobacteriaceae</taxon>
        <taxon>Shigella</taxon>
    </lineage>
</organism>
<feature type="signal peptide" evidence="2">
    <location>
        <begin position="1"/>
        <end position="21"/>
    </location>
</feature>
<feature type="compositionally biased region" description="Polar residues" evidence="1">
    <location>
        <begin position="73"/>
        <end position="84"/>
    </location>
</feature>
<evidence type="ECO:0000256" key="1">
    <source>
        <dbReference type="SAM" id="MobiDB-lite"/>
    </source>
</evidence>
<name>A0A090NK43_SHIDY</name>
<dbReference type="Gene3D" id="2.30.30.830">
    <property type="match status" value="1"/>
</dbReference>
<dbReference type="NCBIfam" id="TIGR03021">
    <property type="entry name" value="pilP_fam"/>
    <property type="match status" value="1"/>
</dbReference>
<proteinExistence type="predicted"/>
<gene>
    <name evidence="3" type="ORF">WRSd3_01367</name>
</gene>
<accession>A0A090NK43</accession>